<dbReference type="InterPro" id="IPR027417">
    <property type="entry name" value="P-loop_NTPase"/>
</dbReference>
<gene>
    <name evidence="8" type="ORF">ENE75_20620</name>
</gene>
<keyword evidence="2 8" id="KW-0808">Transferase</keyword>
<keyword evidence="7" id="KW-0325">Glycoprotein</keyword>
<organism evidence="8 9">
    <name type="scientific">Rubrivivax albus</name>
    <dbReference type="NCBI Taxonomy" id="2499835"/>
    <lineage>
        <taxon>Bacteria</taxon>
        <taxon>Pseudomonadati</taxon>
        <taxon>Pseudomonadota</taxon>
        <taxon>Betaproteobacteria</taxon>
        <taxon>Burkholderiales</taxon>
        <taxon>Sphaerotilaceae</taxon>
        <taxon>Rubrivivax</taxon>
    </lineage>
</organism>
<dbReference type="Pfam" id="PF03567">
    <property type="entry name" value="Sulfotransfer_2"/>
    <property type="match status" value="1"/>
</dbReference>
<evidence type="ECO:0000256" key="5">
    <source>
        <dbReference type="ARBA" id="ARBA00023034"/>
    </source>
</evidence>
<dbReference type="OrthoDB" id="288532at2"/>
<dbReference type="EMBL" id="SACT01000008">
    <property type="protein sequence ID" value="RVT49476.1"/>
    <property type="molecule type" value="Genomic_DNA"/>
</dbReference>
<dbReference type="AlphaFoldDB" id="A0A3S2VV05"/>
<comment type="caution">
    <text evidence="8">The sequence shown here is derived from an EMBL/GenBank/DDBJ whole genome shotgun (WGS) entry which is preliminary data.</text>
</comment>
<evidence type="ECO:0000256" key="3">
    <source>
        <dbReference type="ARBA" id="ARBA00022692"/>
    </source>
</evidence>
<evidence type="ECO:0000256" key="6">
    <source>
        <dbReference type="ARBA" id="ARBA00023136"/>
    </source>
</evidence>
<evidence type="ECO:0000256" key="4">
    <source>
        <dbReference type="ARBA" id="ARBA00022989"/>
    </source>
</evidence>
<proteinExistence type="predicted"/>
<accession>A0A3S2VV05</accession>
<dbReference type="InterPro" id="IPR018011">
    <property type="entry name" value="Carb_sulfotrans_8-10"/>
</dbReference>
<evidence type="ECO:0000256" key="1">
    <source>
        <dbReference type="ARBA" id="ARBA00004323"/>
    </source>
</evidence>
<name>A0A3S2VV05_9BURK</name>
<keyword evidence="5" id="KW-0333">Golgi apparatus</keyword>
<keyword evidence="4" id="KW-1133">Transmembrane helix</keyword>
<sequence>MQLKNFIHVRSRGFVFGYVPKVACTNWKSIFRLLEGQPDPLNPRLAHDRQAGGLTYLDTLAPAQAQALLDDADVPKYGFVRNPYSRALSGYLNKVERFNHPEGQASEVHFRQVHAGIRQWHARRGREIDAVGFGEFLAFVEGAPQHPWAQDEHWLPQHQLIAPDRVHFDFIGRFERLQADAAELLQRMRCDAPFPTREAIRFPGSGTDEKVAQHYTPECAAAVRRIYARDFELLGYDPEDAPA</sequence>
<dbReference type="PANTHER" id="PTHR12137">
    <property type="entry name" value="CARBOHYDRATE SULFOTRANSFERASE"/>
    <property type="match status" value="1"/>
</dbReference>
<dbReference type="SUPFAM" id="SSF52540">
    <property type="entry name" value="P-loop containing nucleoside triphosphate hydrolases"/>
    <property type="match status" value="1"/>
</dbReference>
<dbReference type="PANTHER" id="PTHR12137:SF54">
    <property type="entry name" value="CARBOHYDRATE SULFOTRANSFERASE"/>
    <property type="match status" value="1"/>
</dbReference>
<dbReference type="Proteomes" id="UP000288178">
    <property type="component" value="Unassembled WGS sequence"/>
</dbReference>
<reference evidence="8 9" key="1">
    <citation type="submission" date="2019-01" db="EMBL/GenBank/DDBJ databases">
        <authorList>
            <person name="Chen W.-M."/>
        </authorList>
    </citation>
    <scope>NUCLEOTIDE SEQUENCE [LARGE SCALE GENOMIC DNA]</scope>
    <source>
        <strain evidence="8 9">ICH-3</strain>
    </source>
</reference>
<dbReference type="GO" id="GO:0016051">
    <property type="term" value="P:carbohydrate biosynthetic process"/>
    <property type="evidence" value="ECO:0007669"/>
    <property type="project" value="InterPro"/>
</dbReference>
<comment type="subcellular location">
    <subcellularLocation>
        <location evidence="1">Golgi apparatus membrane</location>
        <topology evidence="1">Single-pass type II membrane protein</topology>
    </subcellularLocation>
</comment>
<dbReference type="InterPro" id="IPR005331">
    <property type="entry name" value="Sulfotransferase"/>
</dbReference>
<protein>
    <submittedName>
        <fullName evidence="8">Sulfotransferase family protein</fullName>
    </submittedName>
</protein>
<evidence type="ECO:0000256" key="7">
    <source>
        <dbReference type="ARBA" id="ARBA00023180"/>
    </source>
</evidence>
<evidence type="ECO:0000313" key="8">
    <source>
        <dbReference type="EMBL" id="RVT49476.1"/>
    </source>
</evidence>
<keyword evidence="9" id="KW-1185">Reference proteome</keyword>
<evidence type="ECO:0000256" key="2">
    <source>
        <dbReference type="ARBA" id="ARBA00022679"/>
    </source>
</evidence>
<dbReference type="RefSeq" id="WP_128200227.1">
    <property type="nucleotide sequence ID" value="NZ_SACT01000008.1"/>
</dbReference>
<dbReference type="GO" id="GO:0016020">
    <property type="term" value="C:membrane"/>
    <property type="evidence" value="ECO:0007669"/>
    <property type="project" value="InterPro"/>
</dbReference>
<dbReference type="GO" id="GO:0008146">
    <property type="term" value="F:sulfotransferase activity"/>
    <property type="evidence" value="ECO:0007669"/>
    <property type="project" value="InterPro"/>
</dbReference>
<evidence type="ECO:0000313" key="9">
    <source>
        <dbReference type="Proteomes" id="UP000288178"/>
    </source>
</evidence>
<keyword evidence="3" id="KW-0812">Transmembrane</keyword>
<keyword evidence="6" id="KW-0472">Membrane</keyword>